<dbReference type="OrthoDB" id="5332281at2759"/>
<feature type="transmembrane region" description="Helical" evidence="2">
    <location>
        <begin position="717"/>
        <end position="740"/>
    </location>
</feature>
<feature type="transmembrane region" description="Helical" evidence="2">
    <location>
        <begin position="650"/>
        <end position="672"/>
    </location>
</feature>
<sequence length="1210" mass="132037">MAFSKEKLLAGLKFPWKHQNREPQREVKPETSNEVHPVTWRPLYLRRSVLCLFIAFFCGLIIALEVLSHVSQSRSGLASSKQSLHYSWTYAPAAIFLSITTIWTRAEFQAKQASPARRAEHASDYVSVMQPVALWRALKHKDFIVAAGVGCTLLLRLAIIFSTSLFTLKEMAVSQSNVSVQLNDYFEGNNATFNGPGMQPVNLLSAILFENLSYPEGTTASATYQTFSAPNLPSDSNITVPVNGMQTDLVCEEAELSITTWQRVSQSFANFNSYQSVEPQVVNEFRSSSCTISNYSIATTQVSAQPYENIPYVGEFVNTTCDYSNESRYLVYLVEFHEKTPENEDGSSDMVLDRSSQLICHGNYSRIDMLAHGSAAGNSTARLERIGSESSTFPEVSATDISLWIDQYMDHSLQDSDYRVVQDYNAFYAKNGPYGNQTNLNDPLQIGAYIAGVSGDITQLFEPGALQNIASSYYKAVGAQLLHEALAKQHTSLTTGSAIVGENRVVMTNVSLRVIEVCLALVILQVIAIIILDPRRGVPPYDPNRVSTIGAILLASPRVRQLLAGTGGISQKTLDTYLAGSKYVARQTEAGISIEAKEKNEAWTPFPNFISRMIGFIVILLIIVVLEVLLHFSDVNDGLGDVTDVTYKHYLWTTIPAIVMTLIGLFIGSLTANIRTVAPYAQLQQKSGAKFEQSLGLNFLDALDLTNLVRSIRTNHWAVLAGTLAASGTFFLNIVTSGLFSAIAVPRTIEVNATQKTVFGTIGAYQADTAYQLLGSTYGEVIAEYIIQDNLTYPQWTYDGLVFPELSITSPSPNWSTGEGVYMETRISALRANHSCITKTGAELNASVTRQESSKDYTISLNWPPFTLDPYGPNKTTIIAAGNFLSVTDVQSSYFGIATSPQLLTSEEQSGNATVSLFAWGFFGPDASSLAHITAMTCTNTPEIVETDIRFDLPGFNITDAHPPVPDASTARRAPGIPLSSEPWITSLNDPALYIATLPAYRDLDGFFTALVLGRFGLPLETLRDASGDEATAAAIQRQLAIVQAQELNNYTRVDANGTLDGAPVRGTVTLPTRLRVVQNMASTRVLDVLLGVIVVLGAVGSFALNTDRVLPKSPTSIAAIGSLLADSNFLERFGAVLGVYTDKVLGRVFLKDEKFYLLDEPHESGLDERNLKSAVVGGREHLTIYVVGPGGSVSSQEERSEETIPSLQE</sequence>
<name>A0A9W9NPQ9_9EURO</name>
<evidence type="ECO:0000313" key="4">
    <source>
        <dbReference type="Proteomes" id="UP001150941"/>
    </source>
</evidence>
<dbReference type="AlphaFoldDB" id="A0A9W9NPQ9"/>
<evidence type="ECO:0000313" key="3">
    <source>
        <dbReference type="EMBL" id="KAJ5223859.1"/>
    </source>
</evidence>
<keyword evidence="4" id="KW-1185">Reference proteome</keyword>
<dbReference type="Proteomes" id="UP001150941">
    <property type="component" value="Unassembled WGS sequence"/>
</dbReference>
<feature type="transmembrane region" description="Helical" evidence="2">
    <location>
        <begin position="143"/>
        <end position="166"/>
    </location>
</feature>
<accession>A0A9W9NPQ9</accession>
<keyword evidence="2" id="KW-0472">Membrane</keyword>
<dbReference type="PANTHER" id="PTHR37544:SF3">
    <property type="entry name" value="SPRAY"/>
    <property type="match status" value="1"/>
</dbReference>
<gene>
    <name evidence="3" type="ORF">N7468_008401</name>
</gene>
<organism evidence="3 4">
    <name type="scientific">Penicillium chermesinum</name>
    <dbReference type="NCBI Taxonomy" id="63820"/>
    <lineage>
        <taxon>Eukaryota</taxon>
        <taxon>Fungi</taxon>
        <taxon>Dikarya</taxon>
        <taxon>Ascomycota</taxon>
        <taxon>Pezizomycotina</taxon>
        <taxon>Eurotiomycetes</taxon>
        <taxon>Eurotiomycetidae</taxon>
        <taxon>Eurotiales</taxon>
        <taxon>Aspergillaceae</taxon>
        <taxon>Penicillium</taxon>
    </lineage>
</organism>
<dbReference type="EMBL" id="JAPQKS010000006">
    <property type="protein sequence ID" value="KAJ5223859.1"/>
    <property type="molecule type" value="Genomic_DNA"/>
</dbReference>
<feature type="transmembrane region" description="Helical" evidence="2">
    <location>
        <begin position="88"/>
        <end position="108"/>
    </location>
</feature>
<feature type="transmembrane region" description="Helical" evidence="2">
    <location>
        <begin position="609"/>
        <end position="630"/>
    </location>
</feature>
<dbReference type="InterPro" id="IPR021840">
    <property type="entry name" value="DUF3433"/>
</dbReference>
<keyword evidence="2" id="KW-1133">Transmembrane helix</keyword>
<comment type="caution">
    <text evidence="3">The sequence shown here is derived from an EMBL/GenBank/DDBJ whole genome shotgun (WGS) entry which is preliminary data.</text>
</comment>
<dbReference type="PANTHER" id="PTHR37544">
    <property type="entry name" value="SPRAY-RELATED"/>
    <property type="match status" value="1"/>
</dbReference>
<feature type="region of interest" description="Disordered" evidence="1">
    <location>
        <begin position="1190"/>
        <end position="1210"/>
    </location>
</feature>
<reference evidence="3" key="1">
    <citation type="submission" date="2022-11" db="EMBL/GenBank/DDBJ databases">
        <authorList>
            <person name="Petersen C."/>
        </authorList>
    </citation>
    <scope>NUCLEOTIDE SEQUENCE</scope>
    <source>
        <strain evidence="3">IBT 19713</strain>
    </source>
</reference>
<evidence type="ECO:0000256" key="1">
    <source>
        <dbReference type="SAM" id="MobiDB-lite"/>
    </source>
</evidence>
<dbReference type="Pfam" id="PF11915">
    <property type="entry name" value="DUF3433"/>
    <property type="match status" value="2"/>
</dbReference>
<proteinExistence type="predicted"/>
<protein>
    <submittedName>
        <fullName evidence="3">Uncharacterized protein</fullName>
    </submittedName>
</protein>
<feature type="transmembrane region" description="Helical" evidence="2">
    <location>
        <begin position="510"/>
        <end position="532"/>
    </location>
</feature>
<dbReference type="RefSeq" id="XP_058328042.1">
    <property type="nucleotide sequence ID" value="XM_058477697.1"/>
</dbReference>
<reference evidence="3" key="2">
    <citation type="journal article" date="2023" name="IMA Fungus">
        <title>Comparative genomic study of the Penicillium genus elucidates a diverse pangenome and 15 lateral gene transfer events.</title>
        <authorList>
            <person name="Petersen C."/>
            <person name="Sorensen T."/>
            <person name="Nielsen M.R."/>
            <person name="Sondergaard T.E."/>
            <person name="Sorensen J.L."/>
            <person name="Fitzpatrick D.A."/>
            <person name="Frisvad J.C."/>
            <person name="Nielsen K.L."/>
        </authorList>
    </citation>
    <scope>NUCLEOTIDE SEQUENCE</scope>
    <source>
        <strain evidence="3">IBT 19713</strain>
    </source>
</reference>
<keyword evidence="2" id="KW-0812">Transmembrane</keyword>
<feature type="transmembrane region" description="Helical" evidence="2">
    <location>
        <begin position="49"/>
        <end position="68"/>
    </location>
</feature>
<dbReference type="GeneID" id="83205000"/>
<evidence type="ECO:0000256" key="2">
    <source>
        <dbReference type="SAM" id="Phobius"/>
    </source>
</evidence>